<evidence type="ECO:0000313" key="2">
    <source>
        <dbReference type="EMBL" id="RUS90462.1"/>
    </source>
</evidence>
<gene>
    <name evidence="2" type="ORF">EGW08_001803</name>
</gene>
<evidence type="ECO:0000256" key="1">
    <source>
        <dbReference type="SAM" id="Phobius"/>
    </source>
</evidence>
<comment type="caution">
    <text evidence="2">The sequence shown here is derived from an EMBL/GenBank/DDBJ whole genome shotgun (WGS) entry which is preliminary data.</text>
</comment>
<name>A0A3S1A081_ELYCH</name>
<keyword evidence="3" id="KW-1185">Reference proteome</keyword>
<dbReference type="EMBL" id="RQTK01000032">
    <property type="protein sequence ID" value="RUS90462.1"/>
    <property type="molecule type" value="Genomic_DNA"/>
</dbReference>
<dbReference type="Proteomes" id="UP000271974">
    <property type="component" value="Unassembled WGS sequence"/>
</dbReference>
<dbReference type="AlphaFoldDB" id="A0A3S1A081"/>
<accession>A0A3S1A081</accession>
<feature type="transmembrane region" description="Helical" evidence="1">
    <location>
        <begin position="82"/>
        <end position="104"/>
    </location>
</feature>
<feature type="transmembrane region" description="Helical" evidence="1">
    <location>
        <begin position="49"/>
        <end position="70"/>
    </location>
</feature>
<feature type="transmembrane region" description="Helical" evidence="1">
    <location>
        <begin position="12"/>
        <end position="37"/>
    </location>
</feature>
<protein>
    <submittedName>
        <fullName evidence="2">Uncharacterized protein</fullName>
    </submittedName>
</protein>
<organism evidence="2 3">
    <name type="scientific">Elysia chlorotica</name>
    <name type="common">Eastern emerald elysia</name>
    <name type="synonym">Sea slug</name>
    <dbReference type="NCBI Taxonomy" id="188477"/>
    <lineage>
        <taxon>Eukaryota</taxon>
        <taxon>Metazoa</taxon>
        <taxon>Spiralia</taxon>
        <taxon>Lophotrochozoa</taxon>
        <taxon>Mollusca</taxon>
        <taxon>Gastropoda</taxon>
        <taxon>Heterobranchia</taxon>
        <taxon>Euthyneura</taxon>
        <taxon>Panpulmonata</taxon>
        <taxon>Sacoglossa</taxon>
        <taxon>Placobranchoidea</taxon>
        <taxon>Plakobranchidae</taxon>
        <taxon>Elysia</taxon>
    </lineage>
</organism>
<reference evidence="2 3" key="1">
    <citation type="submission" date="2019-01" db="EMBL/GenBank/DDBJ databases">
        <title>A draft genome assembly of the solar-powered sea slug Elysia chlorotica.</title>
        <authorList>
            <person name="Cai H."/>
            <person name="Li Q."/>
            <person name="Fang X."/>
            <person name="Li J."/>
            <person name="Curtis N.E."/>
            <person name="Altenburger A."/>
            <person name="Shibata T."/>
            <person name="Feng M."/>
            <person name="Maeda T."/>
            <person name="Schwartz J.A."/>
            <person name="Shigenobu S."/>
            <person name="Lundholm N."/>
            <person name="Nishiyama T."/>
            <person name="Yang H."/>
            <person name="Hasebe M."/>
            <person name="Li S."/>
            <person name="Pierce S.K."/>
            <person name="Wang J."/>
        </authorList>
    </citation>
    <scope>NUCLEOTIDE SEQUENCE [LARGE SCALE GENOMIC DNA]</scope>
    <source>
        <strain evidence="2">EC2010</strain>
        <tissue evidence="2">Whole organism of an adult</tissue>
    </source>
</reference>
<keyword evidence="1" id="KW-0812">Transmembrane</keyword>
<dbReference type="OrthoDB" id="6155645at2759"/>
<feature type="transmembrane region" description="Helical" evidence="1">
    <location>
        <begin position="124"/>
        <end position="145"/>
    </location>
</feature>
<sequence length="183" mass="20373">MEEEPSESKMQRVAVATWLSVVSAVAVIKIIIGLLYIDGECHGICLLPYYLLVTGVLALAPAAIAVTVSCSQKQTQALEDMWSCAGKILFLSVVLGVAGTFYILTTTVRASNLDRLCKQTWVPIFGLVVVAADWALFLLFLRLFWPSQETPEPEFPDPLHPFYPGFQSSPFHVWKLRNSRRTL</sequence>
<keyword evidence="1" id="KW-1133">Transmembrane helix</keyword>
<evidence type="ECO:0000313" key="3">
    <source>
        <dbReference type="Proteomes" id="UP000271974"/>
    </source>
</evidence>
<proteinExistence type="predicted"/>
<keyword evidence="1" id="KW-0472">Membrane</keyword>